<evidence type="ECO:0000313" key="1">
    <source>
        <dbReference type="EMBL" id="KIM82613.1"/>
    </source>
</evidence>
<name>A0A0C3B8L3_PILCF</name>
<reference evidence="2" key="2">
    <citation type="submission" date="2015-01" db="EMBL/GenBank/DDBJ databases">
        <title>Evolutionary Origins and Diversification of the Mycorrhizal Mutualists.</title>
        <authorList>
            <consortium name="DOE Joint Genome Institute"/>
            <consortium name="Mycorrhizal Genomics Consortium"/>
            <person name="Kohler A."/>
            <person name="Kuo A."/>
            <person name="Nagy L.G."/>
            <person name="Floudas D."/>
            <person name="Copeland A."/>
            <person name="Barry K.W."/>
            <person name="Cichocki N."/>
            <person name="Veneault-Fourrey C."/>
            <person name="LaButti K."/>
            <person name="Lindquist E.A."/>
            <person name="Lipzen A."/>
            <person name="Lundell T."/>
            <person name="Morin E."/>
            <person name="Murat C."/>
            <person name="Riley R."/>
            <person name="Ohm R."/>
            <person name="Sun H."/>
            <person name="Tunlid A."/>
            <person name="Henrissat B."/>
            <person name="Grigoriev I.V."/>
            <person name="Hibbett D.S."/>
            <person name="Martin F."/>
        </authorList>
    </citation>
    <scope>NUCLEOTIDE SEQUENCE [LARGE SCALE GENOMIC DNA]</scope>
    <source>
        <strain evidence="2">F 1598</strain>
    </source>
</reference>
<proteinExistence type="predicted"/>
<organism evidence="1 2">
    <name type="scientific">Piloderma croceum (strain F 1598)</name>
    <dbReference type="NCBI Taxonomy" id="765440"/>
    <lineage>
        <taxon>Eukaryota</taxon>
        <taxon>Fungi</taxon>
        <taxon>Dikarya</taxon>
        <taxon>Basidiomycota</taxon>
        <taxon>Agaricomycotina</taxon>
        <taxon>Agaricomycetes</taxon>
        <taxon>Agaricomycetidae</taxon>
        <taxon>Atheliales</taxon>
        <taxon>Atheliaceae</taxon>
        <taxon>Piloderma</taxon>
    </lineage>
</organism>
<dbReference type="EMBL" id="KN832994">
    <property type="protein sequence ID" value="KIM82613.1"/>
    <property type="molecule type" value="Genomic_DNA"/>
</dbReference>
<dbReference type="HOGENOM" id="CLU_2942605_0_0_1"/>
<dbReference type="InParanoid" id="A0A0C3B8L3"/>
<reference evidence="1 2" key="1">
    <citation type="submission" date="2014-04" db="EMBL/GenBank/DDBJ databases">
        <authorList>
            <consortium name="DOE Joint Genome Institute"/>
            <person name="Kuo A."/>
            <person name="Tarkka M."/>
            <person name="Buscot F."/>
            <person name="Kohler A."/>
            <person name="Nagy L.G."/>
            <person name="Floudas D."/>
            <person name="Copeland A."/>
            <person name="Barry K.W."/>
            <person name="Cichocki N."/>
            <person name="Veneault-Fourrey C."/>
            <person name="LaButti K."/>
            <person name="Lindquist E.A."/>
            <person name="Lipzen A."/>
            <person name="Lundell T."/>
            <person name="Morin E."/>
            <person name="Murat C."/>
            <person name="Sun H."/>
            <person name="Tunlid A."/>
            <person name="Henrissat B."/>
            <person name="Grigoriev I.V."/>
            <person name="Hibbett D.S."/>
            <person name="Martin F."/>
            <person name="Nordberg H.P."/>
            <person name="Cantor M.N."/>
            <person name="Hua S.X."/>
        </authorList>
    </citation>
    <scope>NUCLEOTIDE SEQUENCE [LARGE SCALE GENOMIC DNA]</scope>
    <source>
        <strain evidence="1 2">F 1598</strain>
    </source>
</reference>
<dbReference type="Proteomes" id="UP000054166">
    <property type="component" value="Unassembled WGS sequence"/>
</dbReference>
<accession>A0A0C3B8L3</accession>
<sequence>MISEHRSLSYERLADAPMGPIFGILLRLTPCFILPFPLGHLDGQLVSTTQRNVIPPMVTV</sequence>
<keyword evidence="2" id="KW-1185">Reference proteome</keyword>
<dbReference type="AlphaFoldDB" id="A0A0C3B8L3"/>
<gene>
    <name evidence="1" type="ORF">PILCRDRAFT_468376</name>
</gene>
<protein>
    <submittedName>
        <fullName evidence="1">Uncharacterized protein</fullName>
    </submittedName>
</protein>
<evidence type="ECO:0000313" key="2">
    <source>
        <dbReference type="Proteomes" id="UP000054166"/>
    </source>
</evidence>